<proteinExistence type="predicted"/>
<evidence type="ECO:0000313" key="1">
    <source>
        <dbReference type="EMBL" id="GEA31647.1"/>
    </source>
</evidence>
<reference evidence="1 2" key="1">
    <citation type="submission" date="2019-06" db="EMBL/GenBank/DDBJ databases">
        <title>Draft genome sequence of Clostridium diolis DSM 15410.</title>
        <authorList>
            <person name="Kobayashi H."/>
            <person name="Tanizawa Y."/>
            <person name="Tohno M."/>
        </authorList>
    </citation>
    <scope>NUCLEOTIDE SEQUENCE [LARGE SCALE GENOMIC DNA]</scope>
    <source>
        <strain evidence="1 2">DSM 15410</strain>
    </source>
</reference>
<comment type="caution">
    <text evidence="1">The sequence shown here is derived from an EMBL/GenBank/DDBJ whole genome shotgun (WGS) entry which is preliminary data.</text>
</comment>
<dbReference type="Proteomes" id="UP000325212">
    <property type="component" value="Unassembled WGS sequence"/>
</dbReference>
<name>A0AAV3W2D2_9CLOT</name>
<gene>
    <name evidence="1" type="ORF">CDIOL_25700</name>
</gene>
<accession>A0AAV3W2D2</accession>
<keyword evidence="2" id="KW-1185">Reference proteome</keyword>
<evidence type="ECO:0000313" key="2">
    <source>
        <dbReference type="Proteomes" id="UP000325212"/>
    </source>
</evidence>
<protein>
    <submittedName>
        <fullName evidence="1">Uncharacterized protein</fullName>
    </submittedName>
</protein>
<dbReference type="EMBL" id="BJLA01000008">
    <property type="protein sequence ID" value="GEA31647.1"/>
    <property type="molecule type" value="Genomic_DNA"/>
</dbReference>
<dbReference type="AlphaFoldDB" id="A0AAV3W2D2"/>
<sequence length="64" mass="7384">MDFVNNNIMRSNHSICELKIIIHMGGTLGHIFNRIYFLHIGFSHHPNATTTLSIAKFDDFIIRV</sequence>
<organism evidence="1 2">
    <name type="scientific">Clostridium diolis</name>
    <dbReference type="NCBI Taxonomy" id="223919"/>
    <lineage>
        <taxon>Bacteria</taxon>
        <taxon>Bacillati</taxon>
        <taxon>Bacillota</taxon>
        <taxon>Clostridia</taxon>
        <taxon>Eubacteriales</taxon>
        <taxon>Clostridiaceae</taxon>
        <taxon>Clostridium</taxon>
    </lineage>
</organism>